<dbReference type="EMBL" id="CAJNOV010010806">
    <property type="protein sequence ID" value="CAF1422408.1"/>
    <property type="molecule type" value="Genomic_DNA"/>
</dbReference>
<feature type="transmembrane region" description="Helical" evidence="2">
    <location>
        <begin position="285"/>
        <end position="302"/>
    </location>
</feature>
<evidence type="ECO:0000256" key="2">
    <source>
        <dbReference type="SAM" id="Phobius"/>
    </source>
</evidence>
<evidence type="ECO:0000313" key="4">
    <source>
        <dbReference type="EMBL" id="CAF1920959.1"/>
    </source>
</evidence>
<organism evidence="3 5">
    <name type="scientific">Rotaria magnacalcarata</name>
    <dbReference type="NCBI Taxonomy" id="392030"/>
    <lineage>
        <taxon>Eukaryota</taxon>
        <taxon>Metazoa</taxon>
        <taxon>Spiralia</taxon>
        <taxon>Gnathifera</taxon>
        <taxon>Rotifera</taxon>
        <taxon>Eurotatoria</taxon>
        <taxon>Bdelloidea</taxon>
        <taxon>Philodinida</taxon>
        <taxon>Philodinidae</taxon>
        <taxon>Rotaria</taxon>
    </lineage>
</organism>
<sequence>MLKSIESIEDDRLVAKCYVELGDVAKEKGEYDESLYYHRRSLEIYERIADTLCVADSHLNIAAVYKAKGELKHAMCEYEKGLALYEDVMIDDALKNSDSGVDVSLSSSCFSDRQHTRTLSKSDDNLSQSTFIDFIDKDMQPTSNDATDMSVSASDLFFFPVKKCPTPSTTHTNDSFVHSPESATHELLKVFSSSHASDIDYINENETLSSRRSSDRVCETALEENHILTRFTLRRTPVESINQDLLVLNTEPSRLEKKTEEINSYDKSATIDKQTRPRYYSLKKNLLIIILSILLVAIFFWFQRNTPVKTTLSCPSNTFSLHKNSRSYHGDDLNQQLRKFLPLQKAHIQSLPKNKRRTIEAFLTNSKNRTKITVEKFQQILDMLDLKILLIPK</sequence>
<comment type="caution">
    <text evidence="3">The sequence shown here is derived from an EMBL/GenBank/DDBJ whole genome shotgun (WGS) entry which is preliminary data.</text>
</comment>
<dbReference type="SUPFAM" id="SSF48452">
    <property type="entry name" value="TPR-like"/>
    <property type="match status" value="1"/>
</dbReference>
<keyword evidence="2" id="KW-0472">Membrane</keyword>
<keyword evidence="2" id="KW-1133">Transmembrane helix</keyword>
<dbReference type="PANTHER" id="PTHR10098">
    <property type="entry name" value="RAPSYN-RELATED"/>
    <property type="match status" value="1"/>
</dbReference>
<dbReference type="Proteomes" id="UP000663855">
    <property type="component" value="Unassembled WGS sequence"/>
</dbReference>
<evidence type="ECO:0000313" key="5">
    <source>
        <dbReference type="Proteomes" id="UP000663855"/>
    </source>
</evidence>
<keyword evidence="1" id="KW-0802">TPR repeat</keyword>
<dbReference type="PANTHER" id="PTHR10098:SF108">
    <property type="entry name" value="TETRATRICOPEPTIDE REPEAT PROTEIN 28"/>
    <property type="match status" value="1"/>
</dbReference>
<name>A0A815MPA1_9BILA</name>
<dbReference type="Proteomes" id="UP000663824">
    <property type="component" value="Unassembled WGS sequence"/>
</dbReference>
<dbReference type="PROSITE" id="PS50005">
    <property type="entry name" value="TPR"/>
    <property type="match status" value="1"/>
</dbReference>
<evidence type="ECO:0008006" key="6">
    <source>
        <dbReference type="Google" id="ProtNLM"/>
    </source>
</evidence>
<dbReference type="Pfam" id="PF13424">
    <property type="entry name" value="TPR_12"/>
    <property type="match status" value="1"/>
</dbReference>
<dbReference type="EMBL" id="CAJNRE010000135">
    <property type="protein sequence ID" value="CAF1920959.1"/>
    <property type="molecule type" value="Genomic_DNA"/>
</dbReference>
<dbReference type="InterPro" id="IPR019734">
    <property type="entry name" value="TPR_rpt"/>
</dbReference>
<accession>A0A815MPA1</accession>
<dbReference type="SMART" id="SM00028">
    <property type="entry name" value="TPR"/>
    <property type="match status" value="2"/>
</dbReference>
<dbReference type="AlphaFoldDB" id="A0A815MPA1"/>
<protein>
    <recommendedName>
        <fullName evidence="6">Tetratricopeptide repeat protein</fullName>
    </recommendedName>
</protein>
<reference evidence="3" key="1">
    <citation type="submission" date="2021-02" db="EMBL/GenBank/DDBJ databases">
        <authorList>
            <person name="Nowell W R."/>
        </authorList>
    </citation>
    <scope>NUCLEOTIDE SEQUENCE</scope>
</reference>
<dbReference type="Gene3D" id="1.25.40.10">
    <property type="entry name" value="Tetratricopeptide repeat domain"/>
    <property type="match status" value="1"/>
</dbReference>
<feature type="repeat" description="TPR" evidence="1">
    <location>
        <begin position="15"/>
        <end position="48"/>
    </location>
</feature>
<dbReference type="InterPro" id="IPR011990">
    <property type="entry name" value="TPR-like_helical_dom_sf"/>
</dbReference>
<proteinExistence type="predicted"/>
<gene>
    <name evidence="3" type="ORF">CJN711_LOCUS23081</name>
    <name evidence="4" type="ORF">MBJ925_LOCUS2053</name>
</gene>
<evidence type="ECO:0000256" key="1">
    <source>
        <dbReference type="PROSITE-ProRule" id="PRU00339"/>
    </source>
</evidence>
<evidence type="ECO:0000313" key="3">
    <source>
        <dbReference type="EMBL" id="CAF1422408.1"/>
    </source>
</evidence>
<keyword evidence="2" id="KW-0812">Transmembrane</keyword>